<gene>
    <name evidence="1" type="ORF">DXX92_02715</name>
</gene>
<evidence type="ECO:0000313" key="1">
    <source>
        <dbReference type="EMBL" id="REL34349.1"/>
    </source>
</evidence>
<proteinExistence type="predicted"/>
<name>A0A3E0UBT2_9GAMM</name>
<organism evidence="1 2">
    <name type="scientific">Thalassotalea euphylliae</name>
    <dbReference type="NCBI Taxonomy" id="1655234"/>
    <lineage>
        <taxon>Bacteria</taxon>
        <taxon>Pseudomonadati</taxon>
        <taxon>Pseudomonadota</taxon>
        <taxon>Gammaproteobacteria</taxon>
        <taxon>Alteromonadales</taxon>
        <taxon>Colwelliaceae</taxon>
        <taxon>Thalassotalea</taxon>
    </lineage>
</organism>
<reference evidence="1 2" key="1">
    <citation type="submission" date="2018-08" db="EMBL/GenBank/DDBJ databases">
        <title>Thalassotalea euphylliae genome.</title>
        <authorList>
            <person name="Summers S."/>
            <person name="Rice S.A."/>
            <person name="Freckelton M.L."/>
            <person name="Nedved B.T."/>
            <person name="Hadfield M.G."/>
        </authorList>
    </citation>
    <scope>NUCLEOTIDE SEQUENCE [LARGE SCALE GENOMIC DNA]</scope>
    <source>
        <strain evidence="1 2">H2</strain>
    </source>
</reference>
<dbReference type="AlphaFoldDB" id="A0A3E0UBT2"/>
<accession>A0A3E0UBT2</accession>
<dbReference type="InterPro" id="IPR032342">
    <property type="entry name" value="DUF4861"/>
</dbReference>
<evidence type="ECO:0000313" key="2">
    <source>
        <dbReference type="Proteomes" id="UP000256999"/>
    </source>
</evidence>
<dbReference type="PROSITE" id="PS51257">
    <property type="entry name" value="PROKAR_LIPOPROTEIN"/>
    <property type="match status" value="1"/>
</dbReference>
<dbReference type="RefSeq" id="WP_115999026.1">
    <property type="nucleotide sequence ID" value="NZ_QUOV01000001.1"/>
</dbReference>
<dbReference type="OrthoDB" id="6381507at2"/>
<comment type="caution">
    <text evidence="1">The sequence shown here is derived from an EMBL/GenBank/DDBJ whole genome shotgun (WGS) entry which is preliminary data.</text>
</comment>
<dbReference type="Pfam" id="PF16153">
    <property type="entry name" value="DUF4861"/>
    <property type="match status" value="1"/>
</dbReference>
<protein>
    <submittedName>
        <fullName evidence="1">DUF4861 domain-containing protein</fullName>
    </submittedName>
</protein>
<dbReference type="EMBL" id="QUOV01000001">
    <property type="protein sequence ID" value="REL34349.1"/>
    <property type="molecule type" value="Genomic_DNA"/>
</dbReference>
<dbReference type="Proteomes" id="UP000256999">
    <property type="component" value="Unassembled WGS sequence"/>
</dbReference>
<sequence>MHNKPSKFTYLLAATAATTLLGCSPQPKLTATDNGSNNTVSTTAPAESSISFSVANPTKQNRSEELVTIAKAQLLTLASEVNLNAATLYQGEQEVASQTIDNDGDGQADALLFTSQFDAEQNKTFTLSYQAKGQVTHQYPSRAHAELSINQGGIRGADGKLQGGEFIPVKFQQIPENHIPGDFQFRYEGPGWESDKIAYRLYFDERNVNDIFGKRVPDIVLPEVGHIGVSYHEPAPWGMDILKVGPSLGIGGLGMLVNGKLSRVATASDMSVNIIEQGPIRAHLQVKHTDWAIAEQKFQLTSDLTLSAGSRLTHNQLTIDGSPDNLVTGIVKHQPSELITSDTSLGDWAYIATFGKQSYVGDEMGMAIFYKKSTLLEVSEDSHNHLVVMKPTQGKLDYYFAGTWAQDVDGIATKQGFVDYLEQTLAGLNQPLTINL</sequence>